<proteinExistence type="predicted"/>
<dbReference type="Pfam" id="PF13671">
    <property type="entry name" value="AAA_33"/>
    <property type="match status" value="1"/>
</dbReference>
<reference evidence="1" key="1">
    <citation type="submission" date="2021-05" db="EMBL/GenBank/DDBJ databases">
        <authorList>
            <person name="Arsene-Ploetze F."/>
        </authorList>
    </citation>
    <scope>NUCLEOTIDE SEQUENCE</scope>
    <source>
        <strain evidence="1">DSM 42138</strain>
    </source>
</reference>
<protein>
    <submittedName>
        <fullName evidence="1">Chromosomal replication initiator protein DnaA</fullName>
    </submittedName>
</protein>
<organism evidence="1 2">
    <name type="scientific">Actinacidiphila cocklensis</name>
    <dbReference type="NCBI Taxonomy" id="887465"/>
    <lineage>
        <taxon>Bacteria</taxon>
        <taxon>Bacillati</taxon>
        <taxon>Actinomycetota</taxon>
        <taxon>Actinomycetes</taxon>
        <taxon>Kitasatosporales</taxon>
        <taxon>Streptomycetaceae</taxon>
        <taxon>Actinacidiphila</taxon>
    </lineage>
</organism>
<sequence>MNPLTYPDLPETCLVVLIGASGAGKSTLAATWPASQVLNLDAMREAVSDDFSVKLSVLNFGHALRVQRPAPAAAVSVL</sequence>
<name>A0A9W4GQP1_9ACTN</name>
<dbReference type="Gene3D" id="3.40.50.300">
    <property type="entry name" value="P-loop containing nucleotide triphosphate hydrolases"/>
    <property type="match status" value="1"/>
</dbReference>
<dbReference type="InterPro" id="IPR027417">
    <property type="entry name" value="P-loop_NTPase"/>
</dbReference>
<evidence type="ECO:0000313" key="2">
    <source>
        <dbReference type="Proteomes" id="UP001152519"/>
    </source>
</evidence>
<dbReference type="AlphaFoldDB" id="A0A9W4GQP1"/>
<dbReference type="EMBL" id="CAJSLV010000050">
    <property type="protein sequence ID" value="CAG6393602.1"/>
    <property type="molecule type" value="Genomic_DNA"/>
</dbReference>
<dbReference type="Proteomes" id="UP001152519">
    <property type="component" value="Unassembled WGS sequence"/>
</dbReference>
<dbReference type="SUPFAM" id="SSF53795">
    <property type="entry name" value="PEP carboxykinase-like"/>
    <property type="match status" value="1"/>
</dbReference>
<accession>A0A9W4GQP1</accession>
<comment type="caution">
    <text evidence="1">The sequence shown here is derived from an EMBL/GenBank/DDBJ whole genome shotgun (WGS) entry which is preliminary data.</text>
</comment>
<gene>
    <name evidence="1" type="ORF">SCOCK_210042</name>
</gene>
<evidence type="ECO:0000313" key="1">
    <source>
        <dbReference type="EMBL" id="CAG6393602.1"/>
    </source>
</evidence>
<keyword evidence="2" id="KW-1185">Reference proteome</keyword>